<protein>
    <submittedName>
        <fullName evidence="2">PB475L</fullName>
    </submittedName>
</protein>
<organismHost>
    <name type="scientific">Sus scrofa</name>
    <name type="common">Pig</name>
    <dbReference type="NCBI Taxonomy" id="9823"/>
</organismHost>
<keyword evidence="1" id="KW-0472">Membrane</keyword>
<accession>A0A8A1UFX4</accession>
<organismHost>
    <name type="scientific">Ornithodoros</name>
    <name type="common">relapsing fever ticks</name>
    <dbReference type="NCBI Taxonomy" id="6937"/>
</organismHost>
<feature type="transmembrane region" description="Helical" evidence="1">
    <location>
        <begin position="183"/>
        <end position="200"/>
    </location>
</feature>
<feature type="transmembrane region" description="Helical" evidence="1">
    <location>
        <begin position="346"/>
        <end position="372"/>
    </location>
</feature>
<feature type="transmembrane region" description="Helical" evidence="1">
    <location>
        <begin position="406"/>
        <end position="436"/>
    </location>
</feature>
<dbReference type="EMBL" id="MN630494">
    <property type="protein sequence ID" value="QST78737.1"/>
    <property type="molecule type" value="Genomic_DNA"/>
</dbReference>
<organismHost>
    <name type="scientific">Phacochoerus aethiopicus</name>
    <name type="common">Warthog</name>
    <dbReference type="NCBI Taxonomy" id="85517"/>
</organismHost>
<feature type="transmembrane region" description="Helical" evidence="1">
    <location>
        <begin position="378"/>
        <end position="394"/>
    </location>
</feature>
<evidence type="ECO:0000313" key="3">
    <source>
        <dbReference type="Proteomes" id="UP000501719"/>
    </source>
</evidence>
<dbReference type="Proteomes" id="UP000501719">
    <property type="component" value="Segment"/>
</dbReference>
<feature type="transmembrane region" description="Helical" evidence="1">
    <location>
        <begin position="92"/>
        <end position="112"/>
    </location>
</feature>
<evidence type="ECO:0000313" key="2">
    <source>
        <dbReference type="EMBL" id="QST78737.1"/>
    </source>
</evidence>
<feature type="transmembrane region" description="Helical" evidence="1">
    <location>
        <begin position="442"/>
        <end position="465"/>
    </location>
</feature>
<evidence type="ECO:0000256" key="1">
    <source>
        <dbReference type="SAM" id="Phobius"/>
    </source>
</evidence>
<sequence>MCKIYSYISTRPIIATICRFFKKACLVVCLLFRFPKVFQEWILYNWLILFFFFKDIFLIIKNSFFILRFILFILKNIFFLRFILFIRKNIFFLRFILFIRKNIFFLRVILFIRKNIFFLRFILFIHRFILSILNNIFLAISIFTVQFLVLQRIIKIYFTCPTPWHRILICWFTYYTPRMWHRVFVWCLAGYLLACYYFLFSQYFRLYYFFLFRRCLFLVFFITKMFRGYCFNILCVWIPALCCTRALYLLLQELYKSPVFTLSFFIFFTYRGEICYERLFFRCYFFNLLQKAAIVCTMSCIRFFYFCLRLHIRLFSQKFIVYFHSFFVQKGMSIFLHFFRIFMVLFFPVFVITGQHFFCCVTGAQIAIVLAQQQFQDTFFLFKAYTLAVFFTYARVNNRCYEVCKVYCFAVILGIVTKVFVQTIYHFFIQFFILFIPYNIPLYLLLLFRINGMFFVYCIFVYKVIQNVVTIRTKGFKNTYIVGFFLF</sequence>
<keyword evidence="1" id="KW-0812">Transmembrane</keyword>
<feature type="transmembrane region" description="Helical" evidence="1">
    <location>
        <begin position="284"/>
        <end position="307"/>
    </location>
</feature>
<feature type="transmembrane region" description="Helical" evidence="1">
    <location>
        <begin position="254"/>
        <end position="272"/>
    </location>
</feature>
<feature type="transmembrane region" description="Helical" evidence="1">
    <location>
        <begin position="124"/>
        <end position="150"/>
    </location>
</feature>
<gene>
    <name evidence="2" type="primary">B475L</name>
</gene>
<reference evidence="2 3" key="1">
    <citation type="submission" date="2019-10" db="EMBL/GenBank/DDBJ databases">
        <authorList>
            <person name="Ndlovu S.S."/>
        </authorList>
    </citation>
    <scope>NUCLEOTIDE SEQUENCE [LARGE SCALE GENOMIC DNA]</scope>
    <source>
        <strain evidence="2">Zaire</strain>
    </source>
</reference>
<proteinExistence type="predicted"/>
<feature type="transmembrane region" description="Helical" evidence="1">
    <location>
        <begin position="41"/>
        <end position="60"/>
    </location>
</feature>
<organismHost>
    <name type="scientific">Potamochoerus larvatus</name>
    <name type="common">Bushpig</name>
    <dbReference type="NCBI Taxonomy" id="273792"/>
</organismHost>
<organismHost>
    <name type="scientific">Phacochoerus africanus</name>
    <name type="common">Warthog</name>
    <dbReference type="NCBI Taxonomy" id="41426"/>
</organismHost>
<feature type="transmembrane region" description="Helical" evidence="1">
    <location>
        <begin position="65"/>
        <end position="86"/>
    </location>
</feature>
<name>A0A8A1UFX4_ASF</name>
<organism evidence="2 3">
    <name type="scientific">African swine fever virus</name>
    <name type="common">ASFV</name>
    <dbReference type="NCBI Taxonomy" id="10497"/>
    <lineage>
        <taxon>Viruses</taxon>
        <taxon>Varidnaviria</taxon>
        <taxon>Bamfordvirae</taxon>
        <taxon>Nucleocytoviricota</taxon>
        <taxon>Pokkesviricetes</taxon>
        <taxon>Asfuvirales</taxon>
        <taxon>Asfarviridae</taxon>
        <taxon>Asfivirus</taxon>
        <taxon>Asfivirus haemorrhagiae</taxon>
    </lineage>
</organism>
<organismHost>
    <name type="scientific">Ornithodoros moubata</name>
    <name type="common">Soft tick</name>
    <name type="synonym">Argasid tick</name>
    <dbReference type="NCBI Taxonomy" id="6938"/>
</organismHost>
<keyword evidence="1" id="KW-1133">Transmembrane helix</keyword>